<dbReference type="InterPro" id="IPR011545">
    <property type="entry name" value="DEAD/DEAH_box_helicase_dom"/>
</dbReference>
<keyword evidence="4" id="KW-0067">ATP-binding</keyword>
<feature type="region of interest" description="Disordered" evidence="5">
    <location>
        <begin position="403"/>
        <end position="435"/>
    </location>
</feature>
<dbReference type="EMBL" id="JAGTXO010000003">
    <property type="protein sequence ID" value="KAG8468973.1"/>
    <property type="molecule type" value="Genomic_DNA"/>
</dbReference>
<accession>A0A8J5XPA3</accession>
<evidence type="ECO:0000256" key="3">
    <source>
        <dbReference type="ARBA" id="ARBA00022806"/>
    </source>
</evidence>
<dbReference type="SMART" id="SM00487">
    <property type="entry name" value="DEXDc"/>
    <property type="match status" value="1"/>
</dbReference>
<dbReference type="PROSITE" id="PS51194">
    <property type="entry name" value="HELICASE_CTER"/>
    <property type="match status" value="1"/>
</dbReference>
<feature type="domain" description="Helicase C-terminal" evidence="7">
    <location>
        <begin position="485"/>
        <end position="658"/>
    </location>
</feature>
<keyword evidence="2" id="KW-0378">Hydrolase</keyword>
<keyword evidence="3" id="KW-0347">Helicase</keyword>
<dbReference type="GO" id="GO:0016787">
    <property type="term" value="F:hydrolase activity"/>
    <property type="evidence" value="ECO:0007669"/>
    <property type="project" value="UniProtKB-KW"/>
</dbReference>
<dbReference type="GO" id="GO:0005829">
    <property type="term" value="C:cytosol"/>
    <property type="evidence" value="ECO:0007669"/>
    <property type="project" value="TreeGrafter"/>
</dbReference>
<dbReference type="PANTHER" id="PTHR47959:SF13">
    <property type="entry name" value="ATP-DEPENDENT RNA HELICASE RHLE"/>
    <property type="match status" value="1"/>
</dbReference>
<evidence type="ECO:0000259" key="7">
    <source>
        <dbReference type="PROSITE" id="PS51194"/>
    </source>
</evidence>
<comment type="caution">
    <text evidence="8">The sequence shown here is derived from an EMBL/GenBank/DDBJ whole genome shotgun (WGS) entry which is preliminary data.</text>
</comment>
<dbReference type="InterPro" id="IPR027417">
    <property type="entry name" value="P-loop_NTPase"/>
</dbReference>
<dbReference type="GO" id="GO:0003724">
    <property type="term" value="F:RNA helicase activity"/>
    <property type="evidence" value="ECO:0007669"/>
    <property type="project" value="TreeGrafter"/>
</dbReference>
<dbReference type="GO" id="GO:0005524">
    <property type="term" value="F:ATP binding"/>
    <property type="evidence" value="ECO:0007669"/>
    <property type="project" value="UniProtKB-KW"/>
</dbReference>
<feature type="domain" description="Helicase ATP-binding" evidence="6">
    <location>
        <begin position="98"/>
        <end position="358"/>
    </location>
</feature>
<dbReference type="SMART" id="SM00490">
    <property type="entry name" value="HELICc"/>
    <property type="match status" value="1"/>
</dbReference>
<dbReference type="InterPro" id="IPR050079">
    <property type="entry name" value="DEAD_box_RNA_helicase"/>
</dbReference>
<evidence type="ECO:0000256" key="2">
    <source>
        <dbReference type="ARBA" id="ARBA00022801"/>
    </source>
</evidence>
<evidence type="ECO:0008006" key="10">
    <source>
        <dbReference type="Google" id="ProtNLM"/>
    </source>
</evidence>
<dbReference type="GO" id="GO:0003676">
    <property type="term" value="F:nucleic acid binding"/>
    <property type="evidence" value="ECO:0007669"/>
    <property type="project" value="InterPro"/>
</dbReference>
<dbReference type="PROSITE" id="PS51192">
    <property type="entry name" value="HELICASE_ATP_BIND_1"/>
    <property type="match status" value="1"/>
</dbReference>
<evidence type="ECO:0000313" key="9">
    <source>
        <dbReference type="Proteomes" id="UP000751190"/>
    </source>
</evidence>
<sequence>MRTRPALEACRRVRARDRVRVVHASAAGGDFDLNHAITALNAAVEREDYAEAARLKKVIGDAAPSADKAWDAAVPEWLRQRLERLAYRFPTPVQAATLRAAASGRDVVVRAPTGSGKTLGYLSLLLALAAPELGSRGEATVAFVADRPDLSPSNAFNWLAPALATLGAGAAAGAAAGALPARGPPLALVVAPRATLAEQVAGVAYALVGGYARAARTWNPGARDSLFSFTGPKGCRVVLAADPRLILSAGAGDAGGAGAGDGFEPSALDLATELASCDVLVATPEALAALAERGLLGEPTLRQLRAIAVDEGDEGLTPAVLRVIVQSPAAAVRVCVGATVSDALVSGAVGSDALRSPILANGKGESLEWGVGWGPVMGGNAGEMGVSLPPSLRHRFALIEGDDALSSTREEGDGGRLAESADSTREGGDGGAKPAAGAVGARRLFVLAQLMRDEVALWERTLERARGARADASGGADAGRDADCDNDADAVSVSDDNGRRRPRPRCVVFTKDESAVLAVARSLRTALWGCHAVACLLPSTGEAPSLIASSFRRAQGSDGGFEEVTRSKSASVLVAPASAARGLDFANVSSVYALDVPPAVAEYVHIAGRAGRVGQEVQGVVTCVLASRREVDELRALVEGALGRELVECGPAGLGSAGLDRSSSEPE</sequence>
<evidence type="ECO:0000256" key="1">
    <source>
        <dbReference type="ARBA" id="ARBA00022741"/>
    </source>
</evidence>
<name>A0A8J5XPA3_DIALT</name>
<reference evidence="8" key="1">
    <citation type="submission" date="2021-05" db="EMBL/GenBank/DDBJ databases">
        <title>The genome of the haptophyte Pavlova lutheri (Diacronema luteri, Pavlovales) - a model for lipid biosynthesis in eukaryotic algae.</title>
        <authorList>
            <person name="Hulatt C.J."/>
            <person name="Posewitz M.C."/>
        </authorList>
    </citation>
    <scope>NUCLEOTIDE SEQUENCE</scope>
    <source>
        <strain evidence="8">NIVA-4/92</strain>
    </source>
</reference>
<dbReference type="AlphaFoldDB" id="A0A8J5XPA3"/>
<evidence type="ECO:0000313" key="8">
    <source>
        <dbReference type="EMBL" id="KAG8468973.1"/>
    </source>
</evidence>
<organism evidence="8 9">
    <name type="scientific">Diacronema lutheri</name>
    <name type="common">Unicellular marine alga</name>
    <name type="synonym">Monochrysis lutheri</name>
    <dbReference type="NCBI Taxonomy" id="2081491"/>
    <lineage>
        <taxon>Eukaryota</taxon>
        <taxon>Haptista</taxon>
        <taxon>Haptophyta</taxon>
        <taxon>Pavlovophyceae</taxon>
        <taxon>Pavlovales</taxon>
        <taxon>Pavlovaceae</taxon>
        <taxon>Diacronema</taxon>
    </lineage>
</organism>
<feature type="region of interest" description="Disordered" evidence="5">
    <location>
        <begin position="468"/>
        <end position="503"/>
    </location>
</feature>
<dbReference type="PANTHER" id="PTHR47959">
    <property type="entry name" value="ATP-DEPENDENT RNA HELICASE RHLE-RELATED"/>
    <property type="match status" value="1"/>
</dbReference>
<evidence type="ECO:0000256" key="5">
    <source>
        <dbReference type="SAM" id="MobiDB-lite"/>
    </source>
</evidence>
<dbReference type="Proteomes" id="UP000751190">
    <property type="component" value="Unassembled WGS sequence"/>
</dbReference>
<dbReference type="SUPFAM" id="SSF52540">
    <property type="entry name" value="P-loop containing nucleoside triphosphate hydrolases"/>
    <property type="match status" value="2"/>
</dbReference>
<dbReference type="OMA" id="PRTFIFV"/>
<keyword evidence="9" id="KW-1185">Reference proteome</keyword>
<evidence type="ECO:0000256" key="4">
    <source>
        <dbReference type="ARBA" id="ARBA00022840"/>
    </source>
</evidence>
<dbReference type="Pfam" id="PF00270">
    <property type="entry name" value="DEAD"/>
    <property type="match status" value="1"/>
</dbReference>
<dbReference type="Pfam" id="PF00271">
    <property type="entry name" value="Helicase_C"/>
    <property type="match status" value="1"/>
</dbReference>
<gene>
    <name evidence="8" type="ORF">KFE25_007491</name>
</gene>
<evidence type="ECO:0000259" key="6">
    <source>
        <dbReference type="PROSITE" id="PS51192"/>
    </source>
</evidence>
<dbReference type="Gene3D" id="3.40.50.300">
    <property type="entry name" value="P-loop containing nucleotide triphosphate hydrolases"/>
    <property type="match status" value="2"/>
</dbReference>
<proteinExistence type="predicted"/>
<dbReference type="OrthoDB" id="10256233at2759"/>
<dbReference type="InterPro" id="IPR014001">
    <property type="entry name" value="Helicase_ATP-bd"/>
</dbReference>
<keyword evidence="1" id="KW-0547">Nucleotide-binding</keyword>
<protein>
    <recommendedName>
        <fullName evidence="10">RNA helicase</fullName>
    </recommendedName>
</protein>
<dbReference type="InterPro" id="IPR001650">
    <property type="entry name" value="Helicase_C-like"/>
</dbReference>